<accession>A0A1Y1CFR4</accession>
<dbReference type="GO" id="GO:0006508">
    <property type="term" value="P:proteolysis"/>
    <property type="evidence" value="ECO:0007669"/>
    <property type="project" value="UniProtKB-KW"/>
</dbReference>
<dbReference type="Pfam" id="PF02897">
    <property type="entry name" value="Peptidase_S9_N"/>
    <property type="match status" value="1"/>
</dbReference>
<feature type="domain" description="Peptidase S9 prolyl oligopeptidase catalytic" evidence="7">
    <location>
        <begin position="488"/>
        <end position="701"/>
    </location>
</feature>
<keyword evidence="2" id="KW-0645">Protease</keyword>
<reference evidence="9 10" key="1">
    <citation type="journal article" date="2018" name="Mar. Genomics">
        <title>Complete genome sequence of Marinifilaceae bacterium strain SPP2, isolated from the Antarctic marine sediment.</title>
        <authorList>
            <person name="Watanabe M."/>
            <person name="Kojima H."/>
            <person name="Fukui M."/>
        </authorList>
    </citation>
    <scope>NUCLEOTIDE SEQUENCE [LARGE SCALE GENOMIC DNA]</scope>
    <source>
        <strain evidence="9 10">SPP2</strain>
    </source>
</reference>
<evidence type="ECO:0000256" key="6">
    <source>
        <dbReference type="ARBA" id="ARBA00081187"/>
    </source>
</evidence>
<dbReference type="PRINTS" id="PR00862">
    <property type="entry name" value="PROLIGOPTASE"/>
</dbReference>
<organism evidence="9 10">
    <name type="scientific">Labilibaculum antarcticum</name>
    <dbReference type="NCBI Taxonomy" id="1717717"/>
    <lineage>
        <taxon>Bacteria</taxon>
        <taxon>Pseudomonadati</taxon>
        <taxon>Bacteroidota</taxon>
        <taxon>Bacteroidia</taxon>
        <taxon>Marinilabiliales</taxon>
        <taxon>Marinifilaceae</taxon>
        <taxon>Labilibaculum</taxon>
    </lineage>
</organism>
<reference evidence="10" key="2">
    <citation type="journal article" date="2020" name="Antonie Van Leeuwenhoek">
        <title>Labilibaculum antarcticum sp. nov., a novel facultative anaerobic, psychrotorelant bacterium isolated from marine sediment of Antarctica.</title>
        <authorList>
            <person name="Watanabe M."/>
            <person name="Kojima H."/>
            <person name="Fukui M."/>
        </authorList>
    </citation>
    <scope>NUCLEOTIDE SEQUENCE [LARGE SCALE GENOMIC DNA]</scope>
    <source>
        <strain evidence="10">SPP2</strain>
    </source>
</reference>
<dbReference type="Gene3D" id="3.40.50.1820">
    <property type="entry name" value="alpha/beta hydrolase"/>
    <property type="match status" value="1"/>
</dbReference>
<dbReference type="RefSeq" id="WP_096428093.1">
    <property type="nucleotide sequence ID" value="NZ_AP018042.1"/>
</dbReference>
<keyword evidence="10" id="KW-1185">Reference proteome</keyword>
<sequence length="705" mass="80943">MKFKLFFSIAVIAALAMSCGPKVKTPEPPIAQKIAKELTVHGDTRIDNYYWMNQREDSAVINYLNAENSYTDAMMKHTEAFQTKLFDEMIARIKKTDESVPAKSNGFYYYSRTEGDAEYPLYCRKEGSLEVNEQIMLNVPEMAKGFSFFSIGDYSVSESNKILAYSEDTVSRRKYTIKFKSLVDDKVYADEIGNTTGGITWASDNKTVFYTVKHPETLLPYKVFKHVLGTAVDQDELVYEEKDNTFYTSCFKTKSRKYIVIGSTSTLSSEYRYIDANSPNSEFKMFQAREKDLEYGIDHYKGDFYIRTNYQAKNFRLMKTPIAKTAKENWIEVIQNRDDVYLSNFEIFENYLVVEERKNGLNQLRIRNWADNKEHYLDFGEETYTAWISTNPEFETKVLRYGYTSLTTPSSTIDYDMSTKVKTVMKQQEVIGDFDKSNYEAKRIWATAEDGTKVPVSLVYRKDKFKKGTNPLWLSAYGSYGSSSDVYFSSVRLSLLDRGFVVATAHVRGGQEMGRYWYEDGKLLKKKNTFTDFNACAEHMVAEGYAAKDKVFAWGGSAGGLLMGAISNMRPDLYKGIIAAVPFVDVVTTMLDESIPLTTGEFDEWGNPKEKEYYDYMLSYSPYDNVEAKEYPAMLVTTGLHDSQVQYWEPAKWVAKLRDMKTDHNPLLMKINMDFGHGGASGRFERYHEVALEYAFVLDLVGINK</sequence>
<dbReference type="InterPro" id="IPR023302">
    <property type="entry name" value="Pept_S9A_N"/>
</dbReference>
<evidence type="ECO:0000256" key="3">
    <source>
        <dbReference type="ARBA" id="ARBA00022801"/>
    </source>
</evidence>
<dbReference type="PANTHER" id="PTHR11757">
    <property type="entry name" value="PROTEASE FAMILY S9A OLIGOPEPTIDASE"/>
    <property type="match status" value="1"/>
</dbReference>
<evidence type="ECO:0000256" key="2">
    <source>
        <dbReference type="ARBA" id="ARBA00022670"/>
    </source>
</evidence>
<keyword evidence="4" id="KW-0720">Serine protease</keyword>
<dbReference type="PANTHER" id="PTHR11757:SF19">
    <property type="entry name" value="PROLYL ENDOPEPTIDASE-LIKE"/>
    <property type="match status" value="1"/>
</dbReference>
<dbReference type="OrthoDB" id="9801421at2"/>
<dbReference type="PROSITE" id="PS51257">
    <property type="entry name" value="PROKAR_LIPOPROTEIN"/>
    <property type="match status" value="1"/>
</dbReference>
<dbReference type="InterPro" id="IPR001375">
    <property type="entry name" value="Peptidase_S9_cat"/>
</dbReference>
<dbReference type="Gene3D" id="2.130.10.120">
    <property type="entry name" value="Prolyl oligopeptidase, N-terminal domain"/>
    <property type="match status" value="1"/>
</dbReference>
<evidence type="ECO:0000259" key="8">
    <source>
        <dbReference type="Pfam" id="PF02897"/>
    </source>
</evidence>
<keyword evidence="3" id="KW-0378">Hydrolase</keyword>
<evidence type="ECO:0000256" key="4">
    <source>
        <dbReference type="ARBA" id="ARBA00022825"/>
    </source>
</evidence>
<evidence type="ECO:0000313" key="10">
    <source>
        <dbReference type="Proteomes" id="UP000218267"/>
    </source>
</evidence>
<evidence type="ECO:0000256" key="1">
    <source>
        <dbReference type="ARBA" id="ARBA00005228"/>
    </source>
</evidence>
<evidence type="ECO:0000256" key="5">
    <source>
        <dbReference type="ARBA" id="ARBA00060121"/>
    </source>
</evidence>
<dbReference type="SUPFAM" id="SSF50993">
    <property type="entry name" value="Peptidase/esterase 'gauge' domain"/>
    <property type="match status" value="1"/>
</dbReference>
<gene>
    <name evidence="9" type="ORF">ALGA_0776</name>
</gene>
<dbReference type="EMBL" id="AP018042">
    <property type="protein sequence ID" value="BAX79165.1"/>
    <property type="molecule type" value="Genomic_DNA"/>
</dbReference>
<dbReference type="KEGG" id="mbas:ALGA_0776"/>
<comment type="similarity">
    <text evidence="1">Belongs to the peptidase S9A family.</text>
</comment>
<dbReference type="InterPro" id="IPR029058">
    <property type="entry name" value="AB_hydrolase_fold"/>
</dbReference>
<dbReference type="InterPro" id="IPR002470">
    <property type="entry name" value="Peptidase_S9A"/>
</dbReference>
<dbReference type="GO" id="GO:0004252">
    <property type="term" value="F:serine-type endopeptidase activity"/>
    <property type="evidence" value="ECO:0007669"/>
    <property type="project" value="InterPro"/>
</dbReference>
<evidence type="ECO:0000313" key="9">
    <source>
        <dbReference type="EMBL" id="BAX79165.1"/>
    </source>
</evidence>
<dbReference type="Proteomes" id="UP000218267">
    <property type="component" value="Chromosome"/>
</dbReference>
<dbReference type="SUPFAM" id="SSF53474">
    <property type="entry name" value="alpha/beta-Hydrolases"/>
    <property type="match status" value="1"/>
</dbReference>
<evidence type="ECO:0000259" key="7">
    <source>
        <dbReference type="Pfam" id="PF00326"/>
    </source>
</evidence>
<name>A0A1Y1CFR4_9BACT</name>
<dbReference type="Pfam" id="PF00326">
    <property type="entry name" value="Peptidase_S9"/>
    <property type="match status" value="1"/>
</dbReference>
<feature type="domain" description="Peptidase S9A N-terminal" evidence="8">
    <location>
        <begin position="29"/>
        <end position="428"/>
    </location>
</feature>
<dbReference type="InterPro" id="IPR051543">
    <property type="entry name" value="Serine_Peptidase_S9A"/>
</dbReference>
<proteinExistence type="inferred from homology"/>
<protein>
    <recommendedName>
        <fullName evidence="6">Proline-specific endopeptidase</fullName>
    </recommendedName>
</protein>
<dbReference type="FunFam" id="3.40.50.1820:FF:000005">
    <property type="entry name" value="Prolyl endopeptidase"/>
    <property type="match status" value="1"/>
</dbReference>
<comment type="function">
    <text evidence="5">Cleaves peptide bonds on the C-terminal side of prolyl residues within peptides that are up to approximately 30 amino acids long. Has an absolute requirement for an X-Pro bond in the trans configuration immediately preceding the Pro-Y scissible bond.</text>
</comment>
<dbReference type="AlphaFoldDB" id="A0A1Y1CFR4"/>